<evidence type="ECO:0000313" key="2">
    <source>
        <dbReference type="Proteomes" id="UP001054945"/>
    </source>
</evidence>
<dbReference type="Proteomes" id="UP001054945">
    <property type="component" value="Unassembled WGS sequence"/>
</dbReference>
<reference evidence="1 2" key="1">
    <citation type="submission" date="2021-06" db="EMBL/GenBank/DDBJ databases">
        <title>Caerostris extrusa draft genome.</title>
        <authorList>
            <person name="Kono N."/>
            <person name="Arakawa K."/>
        </authorList>
    </citation>
    <scope>NUCLEOTIDE SEQUENCE [LARGE SCALE GENOMIC DNA]</scope>
</reference>
<dbReference type="EMBL" id="BPLR01011767">
    <property type="protein sequence ID" value="GIY48873.1"/>
    <property type="molecule type" value="Genomic_DNA"/>
</dbReference>
<keyword evidence="2" id="KW-1185">Reference proteome</keyword>
<comment type="caution">
    <text evidence="1">The sequence shown here is derived from an EMBL/GenBank/DDBJ whole genome shotgun (WGS) entry which is preliminary data.</text>
</comment>
<name>A0AAV4TX72_CAEEX</name>
<accession>A0AAV4TX72</accession>
<organism evidence="1 2">
    <name type="scientific">Caerostris extrusa</name>
    <name type="common">Bark spider</name>
    <name type="synonym">Caerostris bankana</name>
    <dbReference type="NCBI Taxonomy" id="172846"/>
    <lineage>
        <taxon>Eukaryota</taxon>
        <taxon>Metazoa</taxon>
        <taxon>Ecdysozoa</taxon>
        <taxon>Arthropoda</taxon>
        <taxon>Chelicerata</taxon>
        <taxon>Arachnida</taxon>
        <taxon>Araneae</taxon>
        <taxon>Araneomorphae</taxon>
        <taxon>Entelegynae</taxon>
        <taxon>Araneoidea</taxon>
        <taxon>Araneidae</taxon>
        <taxon>Caerostris</taxon>
    </lineage>
</organism>
<sequence>MENLLRDLTSLQKINAIYAQVSSYEELQEATYQFSVFDAEAVDGMVGGADGLGRIHASMTEGKESLETLLTSAETMIRGLTVDPKTMVELELKLLQK</sequence>
<dbReference type="AlphaFoldDB" id="A0AAV4TX72"/>
<gene>
    <name evidence="1" type="ORF">CEXT_465511</name>
</gene>
<protein>
    <submittedName>
        <fullName evidence="1">Uncharacterized protein</fullName>
    </submittedName>
</protein>
<evidence type="ECO:0000313" key="1">
    <source>
        <dbReference type="EMBL" id="GIY48873.1"/>
    </source>
</evidence>
<proteinExistence type="predicted"/>